<accession>A0A1A6HFQ8</accession>
<evidence type="ECO:0000313" key="2">
    <source>
        <dbReference type="Proteomes" id="UP000092124"/>
    </source>
</evidence>
<dbReference type="AlphaFoldDB" id="A0A1A6HFQ8"/>
<gene>
    <name evidence="1" type="ORF">A6R68_16490</name>
</gene>
<sequence length="73" mass="8144">MTLNETVGKRIRVKLDGSWRIKVHLDKNVAEHRSPQDRNLFCIHLSCPRSLAVFVSSPYACPAAGKIKARAGK</sequence>
<dbReference type="Proteomes" id="UP000092124">
    <property type="component" value="Unassembled WGS sequence"/>
</dbReference>
<protein>
    <submittedName>
        <fullName evidence="1">Uncharacterized protein</fullName>
    </submittedName>
</protein>
<keyword evidence="2" id="KW-1185">Reference proteome</keyword>
<comment type="caution">
    <text evidence="1">The sequence shown here is derived from an EMBL/GenBank/DDBJ whole genome shotgun (WGS) entry which is preliminary data.</text>
</comment>
<organism evidence="1 2">
    <name type="scientific">Neotoma lepida</name>
    <name type="common">Desert woodrat</name>
    <dbReference type="NCBI Taxonomy" id="56216"/>
    <lineage>
        <taxon>Eukaryota</taxon>
        <taxon>Metazoa</taxon>
        <taxon>Chordata</taxon>
        <taxon>Craniata</taxon>
        <taxon>Vertebrata</taxon>
        <taxon>Euteleostomi</taxon>
        <taxon>Mammalia</taxon>
        <taxon>Eutheria</taxon>
        <taxon>Euarchontoglires</taxon>
        <taxon>Glires</taxon>
        <taxon>Rodentia</taxon>
        <taxon>Myomorpha</taxon>
        <taxon>Muroidea</taxon>
        <taxon>Cricetidae</taxon>
        <taxon>Neotominae</taxon>
        <taxon>Neotoma</taxon>
    </lineage>
</organism>
<evidence type="ECO:0000313" key="1">
    <source>
        <dbReference type="EMBL" id="OBS77081.1"/>
    </source>
</evidence>
<dbReference type="EMBL" id="LZPO01034770">
    <property type="protein sequence ID" value="OBS77081.1"/>
    <property type="molecule type" value="Genomic_DNA"/>
</dbReference>
<dbReference type="OrthoDB" id="1724687at2759"/>
<reference evidence="1 2" key="1">
    <citation type="submission" date="2016-06" db="EMBL/GenBank/DDBJ databases">
        <title>The Draft Genome Sequence and Annotation of the Desert Woodrat Neotoma lepida.</title>
        <authorList>
            <person name="Campbell M."/>
            <person name="Oakeson K.F."/>
            <person name="Yandell M."/>
            <person name="Halpert J.R."/>
            <person name="Dearing D."/>
        </authorList>
    </citation>
    <scope>NUCLEOTIDE SEQUENCE [LARGE SCALE GENOMIC DNA]</scope>
    <source>
        <strain evidence="1">417</strain>
        <tissue evidence="1">Liver</tissue>
    </source>
</reference>
<name>A0A1A6HFQ8_NEOLE</name>
<proteinExistence type="predicted"/>